<accession>A0A656JI38</accession>
<reference evidence="1 2" key="1">
    <citation type="journal article" date="2013" name="PLoS Pathog.">
        <title>Genomic analysis of the Kiwifruit pathogen Pseudomonas syringae pv. actinidiae provides insight into the origins of an emergent plant disease.</title>
        <authorList>
            <person name="McCann H.C."/>
            <person name="Rikkerink E.H."/>
            <person name="Bertels F."/>
            <person name="Fiers M."/>
            <person name="Lu A."/>
            <person name="Rees-George J."/>
            <person name="Andersen M.T."/>
            <person name="Gleave A.P."/>
            <person name="Haubold B."/>
            <person name="Wohlers M.W."/>
            <person name="Guttman D.S."/>
            <person name="Wang P.W."/>
            <person name="Straub C."/>
            <person name="Vanneste J.L."/>
            <person name="Rainey P.B."/>
            <person name="Templeton M.D."/>
        </authorList>
    </citation>
    <scope>NUCLEOTIDE SEQUENCE [LARGE SCALE GENOMIC DNA]</scope>
    <source>
        <strain evidence="1 2">ICMP 19096</strain>
    </source>
</reference>
<gene>
    <name evidence="1" type="ORF">A245_47575</name>
</gene>
<proteinExistence type="predicted"/>
<evidence type="ECO:0000313" key="1">
    <source>
        <dbReference type="EMBL" id="EPN26794.1"/>
    </source>
</evidence>
<dbReference type="EMBL" id="AOKF01004067">
    <property type="protein sequence ID" value="EPN26794.1"/>
    <property type="molecule type" value="Genomic_DNA"/>
</dbReference>
<name>A0A656JI38_PSESF</name>
<organism evidence="1 2">
    <name type="scientific">Pseudomonas syringae pv. actinidiae ICMP 19096</name>
    <dbReference type="NCBI Taxonomy" id="1194405"/>
    <lineage>
        <taxon>Bacteria</taxon>
        <taxon>Pseudomonadati</taxon>
        <taxon>Pseudomonadota</taxon>
        <taxon>Gammaproteobacteria</taxon>
        <taxon>Pseudomonadales</taxon>
        <taxon>Pseudomonadaceae</taxon>
        <taxon>Pseudomonas</taxon>
        <taxon>Pseudomonas syringae</taxon>
    </lineage>
</organism>
<dbReference type="AlphaFoldDB" id="A0A656JI38"/>
<comment type="caution">
    <text evidence="1">The sequence shown here is derived from an EMBL/GenBank/DDBJ whole genome shotgun (WGS) entry which is preliminary data.</text>
</comment>
<protein>
    <submittedName>
        <fullName evidence="1">Uncharacterized protein</fullName>
    </submittedName>
</protein>
<evidence type="ECO:0000313" key="2">
    <source>
        <dbReference type="Proteomes" id="UP000018849"/>
    </source>
</evidence>
<sequence length="86" mass="9173">MPIPEPVPAEPQALAFTIGQIMVIPPASNLMKLPARLHGEFQACLDNDLFAGLQLNLCACAGQLRGNQNTPWLSNEGQALGHPKDA</sequence>
<dbReference type="Proteomes" id="UP000018849">
    <property type="component" value="Unassembled WGS sequence"/>
</dbReference>